<reference evidence="1 2" key="1">
    <citation type="submission" date="2019-02" db="EMBL/GenBank/DDBJ databases">
        <title>Sequencing the genomes of 1000 actinobacteria strains.</title>
        <authorList>
            <person name="Klenk H.-P."/>
        </authorList>
    </citation>
    <scope>NUCLEOTIDE SEQUENCE [LARGE SCALE GENOMIC DNA]</scope>
    <source>
        <strain evidence="1 2">DSM 17364</strain>
    </source>
</reference>
<evidence type="ECO:0000313" key="2">
    <source>
        <dbReference type="Proteomes" id="UP000292685"/>
    </source>
</evidence>
<organism evidence="1 2">
    <name type="scientific">Zhihengliuella halotolerans</name>
    <dbReference type="NCBI Taxonomy" id="370736"/>
    <lineage>
        <taxon>Bacteria</taxon>
        <taxon>Bacillati</taxon>
        <taxon>Actinomycetota</taxon>
        <taxon>Actinomycetes</taxon>
        <taxon>Micrococcales</taxon>
        <taxon>Micrococcaceae</taxon>
        <taxon>Zhihengliuella</taxon>
    </lineage>
</organism>
<evidence type="ECO:0000313" key="1">
    <source>
        <dbReference type="EMBL" id="RZU62239.1"/>
    </source>
</evidence>
<dbReference type="AlphaFoldDB" id="A0A4Q8AF52"/>
<name>A0A4Q8AF52_9MICC</name>
<comment type="caution">
    <text evidence="1">The sequence shown here is derived from an EMBL/GenBank/DDBJ whole genome shotgun (WGS) entry which is preliminary data.</text>
</comment>
<dbReference type="Proteomes" id="UP000292685">
    <property type="component" value="Unassembled WGS sequence"/>
</dbReference>
<sequence>MIVRMNYERFEGPDGLEIRVPIDEGYRTCAECGGDCDPEPTALDGLGVRIAFVCPEHGVHSMVDPFEDKR</sequence>
<gene>
    <name evidence="1" type="ORF">EV380_1832</name>
</gene>
<dbReference type="EMBL" id="SHLA01000001">
    <property type="protein sequence ID" value="RZU62239.1"/>
    <property type="molecule type" value="Genomic_DNA"/>
</dbReference>
<keyword evidence="2" id="KW-1185">Reference proteome</keyword>
<protein>
    <submittedName>
        <fullName evidence="1">Uncharacterized protein</fullName>
    </submittedName>
</protein>
<accession>A0A4Q8AF52</accession>
<proteinExistence type="predicted"/>